<evidence type="ECO:0000313" key="3">
    <source>
        <dbReference type="Proteomes" id="UP000467193"/>
    </source>
</evidence>
<feature type="compositionally biased region" description="Low complexity" evidence="1">
    <location>
        <begin position="1024"/>
        <end position="1040"/>
    </location>
</feature>
<feature type="region of interest" description="Disordered" evidence="1">
    <location>
        <begin position="194"/>
        <end position="213"/>
    </location>
</feature>
<protein>
    <submittedName>
        <fullName evidence="2">Uncharacterized protein</fullName>
    </submittedName>
</protein>
<dbReference type="EMBL" id="AP022588">
    <property type="protein sequence ID" value="BBY31297.1"/>
    <property type="molecule type" value="Genomic_DNA"/>
</dbReference>
<evidence type="ECO:0000256" key="1">
    <source>
        <dbReference type="SAM" id="MobiDB-lite"/>
    </source>
</evidence>
<feature type="compositionally biased region" description="Low complexity" evidence="1">
    <location>
        <begin position="68"/>
        <end position="103"/>
    </location>
</feature>
<feature type="compositionally biased region" description="Polar residues" evidence="1">
    <location>
        <begin position="751"/>
        <end position="763"/>
    </location>
</feature>
<feature type="region of interest" description="Disordered" evidence="1">
    <location>
        <begin position="304"/>
        <end position="328"/>
    </location>
</feature>
<feature type="compositionally biased region" description="Low complexity" evidence="1">
    <location>
        <begin position="595"/>
        <end position="615"/>
    </location>
</feature>
<gene>
    <name evidence="2" type="ORF">MSEDJ_53930</name>
</gene>
<dbReference type="KEGG" id="msei:MSEDJ_53930"/>
<feature type="compositionally biased region" description="Low complexity" evidence="1">
    <location>
        <begin position="452"/>
        <end position="475"/>
    </location>
</feature>
<dbReference type="RefSeq" id="WP_163800813.1">
    <property type="nucleotide sequence ID" value="NZ_AP022588.1"/>
</dbReference>
<feature type="region of interest" description="Disordered" evidence="1">
    <location>
        <begin position="731"/>
        <end position="795"/>
    </location>
</feature>
<feature type="region of interest" description="Disordered" evidence="1">
    <location>
        <begin position="446"/>
        <end position="503"/>
    </location>
</feature>
<feature type="region of interest" description="Disordered" evidence="1">
    <location>
        <begin position="876"/>
        <end position="899"/>
    </location>
</feature>
<feature type="region of interest" description="Disordered" evidence="1">
    <location>
        <begin position="31"/>
        <end position="103"/>
    </location>
</feature>
<feature type="region of interest" description="Disordered" evidence="1">
    <location>
        <begin position="668"/>
        <end position="699"/>
    </location>
</feature>
<feature type="compositionally biased region" description="Polar residues" evidence="1">
    <location>
        <begin position="198"/>
        <end position="207"/>
    </location>
</feature>
<dbReference type="Proteomes" id="UP000467193">
    <property type="component" value="Chromosome"/>
</dbReference>
<feature type="region of interest" description="Disordered" evidence="1">
    <location>
        <begin position="589"/>
        <end position="615"/>
    </location>
</feature>
<accession>A0A7I7QZ86</accession>
<name>A0A7I7QZ86_9MYCO</name>
<proteinExistence type="predicted"/>
<feature type="compositionally biased region" description="Low complexity" evidence="1">
    <location>
        <begin position="309"/>
        <end position="328"/>
    </location>
</feature>
<organism evidence="2 3">
    <name type="scientific">Mycolicibacterium sediminis</name>
    <dbReference type="NCBI Taxonomy" id="1286180"/>
    <lineage>
        <taxon>Bacteria</taxon>
        <taxon>Bacillati</taxon>
        <taxon>Actinomycetota</taxon>
        <taxon>Actinomycetes</taxon>
        <taxon>Mycobacteriales</taxon>
        <taxon>Mycobacteriaceae</taxon>
        <taxon>Mycolicibacterium</taxon>
    </lineage>
</organism>
<feature type="compositionally biased region" description="Low complexity" evidence="1">
    <location>
        <begin position="881"/>
        <end position="899"/>
    </location>
</feature>
<dbReference type="AlphaFoldDB" id="A0A7I7QZ86"/>
<sequence>MTAGARRAESTDATGSALAAARAIRGTFVATDASSSAGATRALDTRHSGRARPRCADGTRGPAGARLATSPAPATGAASATRSSRGTHATRTARSTGATRPTGAAAATVALGTHNRGPGPVAGLSSTASGAAIAGLAAGTACRAAAAGCSRSARIGTVVAGRSRAAGATGTANTAGAARAANAGGAHAGTAVAANTTRAAGTPSTSRGCRETRSAPALTAGATRAGVTACPVDAVGPHGGPVAPGSTTEAGRAAVPTVAAVSTEQAGRAVALGIDAADRTGGAIAALATSATVAARTTISRLADHPGSTATTHGRTCGTGRTRAAPGATHTTIAALETTGARRSRHATGHSAGADCAVTTPATNRTIATVTTGTVHARVARHGAHPTGRATEAGVTAPATRTTGTASLAHDPVAIRIGPRRRTGGAVPAVPTTTTIATRTTISRLADHPGSTATTHGRTCGTGRTRAAPGATHTTIAALETTGARRSRHHTGHSAGADCAVTTPATNGPIATVTTRAVHARVARHGAHPTGRATEAGVTAPATRTTGTASLAHDPVAIRIGPRPRARGAVPAVPTTTTIATRTTISRLADHPGSTATTHGRTCGTGRTRAAPGATHTTIAALETTGARRSRHHTGHSAGADCAVTTPATNGPIATVTTRAVHARVARHGAHPTGRATEAGVTAPATRTTGTASLAHDPVAIRIGPRPRARGAVPAVPTTTTIATRTTIGRLADHPGSTATTHGRTCGAGRTRSTPRATLTAGTTGEPRCARRPRHATGHPGATDRAITTPATNGPIATVTTGTVHARVARHGAHPTGRATEAGVTAPATRTTGTASLAHDPVAIRIGPRRRTGGAVPAVPTTTTIAARTTISRLADHPGSTATTHGRTCGTGRTRAAPGATHTTIAALETTGARRSRHHTGHSAGADCAVTTPATNGPIATVTTRAVHACVARHGAHPTGRATEAGVTAPATRTTGTASLAHDPVAIRIGPRPRARGAVPAVPTTTTIATRTTIGRLADHPGSTATTHGRTCGTGRTRSTPRATLTAGTTGEPRCARRPRHATGHPGATDRAITTPATNGPIATIATGTIHTRRPGPDACSANSGVATLAAGTAGTARLAGHAVSVGTGPRRRPGHAVAAPTALAAVATLTSGAEQSRRATGSAVATSATGMAGFARQRTRRSGGAVAAAAA</sequence>
<keyword evidence="3" id="KW-1185">Reference proteome</keyword>
<reference evidence="2 3" key="1">
    <citation type="journal article" date="2019" name="Emerg. Microbes Infect.">
        <title>Comprehensive subspecies identification of 175 nontuberculous mycobacteria species based on 7547 genomic profiles.</title>
        <authorList>
            <person name="Matsumoto Y."/>
            <person name="Kinjo T."/>
            <person name="Motooka D."/>
            <person name="Nabeya D."/>
            <person name="Jung N."/>
            <person name="Uechi K."/>
            <person name="Horii T."/>
            <person name="Iida T."/>
            <person name="Fujita J."/>
            <person name="Nakamura S."/>
        </authorList>
    </citation>
    <scope>NUCLEOTIDE SEQUENCE [LARGE SCALE GENOMIC DNA]</scope>
    <source>
        <strain evidence="2 3">JCM 17899</strain>
    </source>
</reference>
<feature type="region of interest" description="Disordered" evidence="1">
    <location>
        <begin position="1017"/>
        <end position="1081"/>
    </location>
</feature>
<evidence type="ECO:0000313" key="2">
    <source>
        <dbReference type="EMBL" id="BBY31297.1"/>
    </source>
</evidence>